<keyword evidence="1" id="KW-0472">Membrane</keyword>
<evidence type="ECO:0000313" key="2">
    <source>
        <dbReference type="EMBL" id="WXA99196.1"/>
    </source>
</evidence>
<protein>
    <recommendedName>
        <fullName evidence="4">GDYXXLXY domain-containing protein</fullName>
    </recommendedName>
</protein>
<sequence>MAGLRLGRRSGLIILFGLILVVVGIVLAPKLPHDQTVHIVLGSGAGRVSQLQVRYYGPLPDEEPGGYFAREATFRYGQGVIAPRIVDHAPRLADGDYVVEIAVSTDAGNNTVSRQVHLEEGRSTSIDVVAAINEVAR</sequence>
<evidence type="ECO:0000256" key="1">
    <source>
        <dbReference type="SAM" id="Phobius"/>
    </source>
</evidence>
<evidence type="ECO:0008006" key="4">
    <source>
        <dbReference type="Google" id="ProtNLM"/>
    </source>
</evidence>
<keyword evidence="3" id="KW-1185">Reference proteome</keyword>
<dbReference type="EMBL" id="CP089982">
    <property type="protein sequence ID" value="WXA99196.1"/>
    <property type="molecule type" value="Genomic_DNA"/>
</dbReference>
<organism evidence="2 3">
    <name type="scientific">Pendulispora brunnea</name>
    <dbReference type="NCBI Taxonomy" id="2905690"/>
    <lineage>
        <taxon>Bacteria</taxon>
        <taxon>Pseudomonadati</taxon>
        <taxon>Myxococcota</taxon>
        <taxon>Myxococcia</taxon>
        <taxon>Myxococcales</taxon>
        <taxon>Sorangiineae</taxon>
        <taxon>Pendulisporaceae</taxon>
        <taxon>Pendulispora</taxon>
    </lineage>
</organism>
<gene>
    <name evidence="2" type="ORF">LZC95_20530</name>
</gene>
<name>A0ABZ2KKJ5_9BACT</name>
<reference evidence="2 3" key="1">
    <citation type="submission" date="2021-12" db="EMBL/GenBank/DDBJ databases">
        <title>Discovery of the Pendulisporaceae a myxobacterial family with distinct sporulation behavior and unique specialized metabolism.</title>
        <authorList>
            <person name="Garcia R."/>
            <person name="Popoff A."/>
            <person name="Bader C.D."/>
            <person name="Loehr J."/>
            <person name="Walesch S."/>
            <person name="Walt C."/>
            <person name="Boldt J."/>
            <person name="Bunk B."/>
            <person name="Haeckl F.J.F.P.J."/>
            <person name="Gunesch A.P."/>
            <person name="Birkelbach J."/>
            <person name="Nuebel U."/>
            <person name="Pietschmann T."/>
            <person name="Bach T."/>
            <person name="Mueller R."/>
        </authorList>
    </citation>
    <scope>NUCLEOTIDE SEQUENCE [LARGE SCALE GENOMIC DNA]</scope>
    <source>
        <strain evidence="2 3">MSr12523</strain>
    </source>
</reference>
<keyword evidence="1" id="KW-0812">Transmembrane</keyword>
<dbReference type="RefSeq" id="WP_394849829.1">
    <property type="nucleotide sequence ID" value="NZ_CP089982.1"/>
</dbReference>
<proteinExistence type="predicted"/>
<dbReference type="Proteomes" id="UP001379533">
    <property type="component" value="Chromosome"/>
</dbReference>
<accession>A0ABZ2KKJ5</accession>
<feature type="transmembrane region" description="Helical" evidence="1">
    <location>
        <begin position="12"/>
        <end position="31"/>
    </location>
</feature>
<evidence type="ECO:0000313" key="3">
    <source>
        <dbReference type="Proteomes" id="UP001379533"/>
    </source>
</evidence>
<keyword evidence="1" id="KW-1133">Transmembrane helix</keyword>